<dbReference type="AlphaFoldDB" id="A0ABC8QU53"/>
<keyword evidence="1" id="KW-1133">Transmembrane helix</keyword>
<dbReference type="Proteomes" id="UP001642360">
    <property type="component" value="Unassembled WGS sequence"/>
</dbReference>
<evidence type="ECO:0000313" key="2">
    <source>
        <dbReference type="EMBL" id="CAK9136278.1"/>
    </source>
</evidence>
<dbReference type="PANTHER" id="PTHR36784">
    <property type="entry name" value="HISTONE-LYSINE N-METHYLTRANSFERASE"/>
    <property type="match status" value="1"/>
</dbReference>
<gene>
    <name evidence="2" type="ORF">ILEXP_LOCUS3252</name>
</gene>
<keyword evidence="1" id="KW-0812">Transmembrane</keyword>
<feature type="transmembrane region" description="Helical" evidence="1">
    <location>
        <begin position="80"/>
        <end position="103"/>
    </location>
</feature>
<keyword evidence="1" id="KW-0472">Membrane</keyword>
<keyword evidence="3" id="KW-1185">Reference proteome</keyword>
<protein>
    <submittedName>
        <fullName evidence="2">Uncharacterized protein</fullName>
    </submittedName>
</protein>
<feature type="transmembrane region" description="Helical" evidence="1">
    <location>
        <begin position="154"/>
        <end position="174"/>
    </location>
</feature>
<reference evidence="2 3" key="1">
    <citation type="submission" date="2024-02" db="EMBL/GenBank/DDBJ databases">
        <authorList>
            <person name="Vignale AGUSTIN F."/>
            <person name="Sosa J E."/>
            <person name="Modenutti C."/>
        </authorList>
    </citation>
    <scope>NUCLEOTIDE SEQUENCE [LARGE SCALE GENOMIC DNA]</scope>
</reference>
<evidence type="ECO:0000313" key="3">
    <source>
        <dbReference type="Proteomes" id="UP001642360"/>
    </source>
</evidence>
<organism evidence="2 3">
    <name type="scientific">Ilex paraguariensis</name>
    <name type="common">yerba mate</name>
    <dbReference type="NCBI Taxonomy" id="185542"/>
    <lineage>
        <taxon>Eukaryota</taxon>
        <taxon>Viridiplantae</taxon>
        <taxon>Streptophyta</taxon>
        <taxon>Embryophyta</taxon>
        <taxon>Tracheophyta</taxon>
        <taxon>Spermatophyta</taxon>
        <taxon>Magnoliopsida</taxon>
        <taxon>eudicotyledons</taxon>
        <taxon>Gunneridae</taxon>
        <taxon>Pentapetalae</taxon>
        <taxon>asterids</taxon>
        <taxon>campanulids</taxon>
        <taxon>Aquifoliales</taxon>
        <taxon>Aquifoliaceae</taxon>
        <taxon>Ilex</taxon>
    </lineage>
</organism>
<accession>A0ABC8QU53</accession>
<comment type="caution">
    <text evidence="2">The sequence shown here is derived from an EMBL/GenBank/DDBJ whole genome shotgun (WGS) entry which is preliminary data.</text>
</comment>
<evidence type="ECO:0000256" key="1">
    <source>
        <dbReference type="SAM" id="Phobius"/>
    </source>
</evidence>
<feature type="transmembrane region" description="Helical" evidence="1">
    <location>
        <begin position="123"/>
        <end position="145"/>
    </location>
</feature>
<proteinExistence type="predicted"/>
<name>A0ABC8QU53_9AQUA</name>
<sequence>MKSLLHPPVIVATKNEWRERDVARMMVMKKLRRKWNKSRREFHDDDKFSLPTHDDVYPLDTQEQEELVRSLERTQAQQSFLWRSIFAALLLCYAAFLVFSIYQQAYTPWELRYHAYFMDEVDSWMIMAADWAAVLACLMAITGLLHNSENHRRWLWYSCCAGILLAVFWLYHMLRKANYAYLY</sequence>
<dbReference type="PANTHER" id="PTHR36784:SF1">
    <property type="entry name" value="HISTONE-LYSINE N-METHYLTRANSFERASE"/>
    <property type="match status" value="1"/>
</dbReference>
<dbReference type="EMBL" id="CAUOFW020000746">
    <property type="protein sequence ID" value="CAK9136278.1"/>
    <property type="molecule type" value="Genomic_DNA"/>
</dbReference>